<accession>A0A191YTK9</accession>
<evidence type="ECO:0000313" key="3">
    <source>
        <dbReference type="Proteomes" id="UP000078354"/>
    </source>
</evidence>
<dbReference type="OrthoDB" id="1113844at2"/>
<protein>
    <submittedName>
        <fullName evidence="2">Alginate lyase</fullName>
    </submittedName>
</protein>
<dbReference type="Gene3D" id="2.60.120.200">
    <property type="match status" value="1"/>
</dbReference>
<dbReference type="Pfam" id="PF08787">
    <property type="entry name" value="Alginate_lyase2"/>
    <property type="match status" value="1"/>
</dbReference>
<dbReference type="InterPro" id="IPR013320">
    <property type="entry name" value="ConA-like_dom_sf"/>
</dbReference>
<gene>
    <name evidence="2" type="ORF">PMA3_13300</name>
</gene>
<dbReference type="Proteomes" id="UP000078354">
    <property type="component" value="Chromosome"/>
</dbReference>
<dbReference type="SUPFAM" id="SSF49899">
    <property type="entry name" value="Concanavalin A-like lectins/glucanases"/>
    <property type="match status" value="1"/>
</dbReference>
<dbReference type="KEGG" id="psil:PMA3_13300"/>
<dbReference type="AlphaFoldDB" id="A0A191YTK9"/>
<organism evidence="2 3">
    <name type="scientific">Pseudomonas silesiensis</name>
    <dbReference type="NCBI Taxonomy" id="1853130"/>
    <lineage>
        <taxon>Bacteria</taxon>
        <taxon>Pseudomonadati</taxon>
        <taxon>Pseudomonadota</taxon>
        <taxon>Gammaproteobacteria</taxon>
        <taxon>Pseudomonadales</taxon>
        <taxon>Pseudomonadaceae</taxon>
        <taxon>Pseudomonas</taxon>
    </lineage>
</organism>
<reference evidence="2 3" key="1">
    <citation type="journal article" date="2018" name="Syst. Appl. Microbiol.">
        <title>Pseudomonas silesiensis sp. nov. strain A3T isolated from a biological pesticide sewage treatment plant and analysis of the complete genome sequence.</title>
        <authorList>
            <person name="Kaminski M.A."/>
            <person name="Furmanczyk E.M."/>
            <person name="Sobczak A."/>
            <person name="Dziembowski A."/>
            <person name="Lipinski L."/>
        </authorList>
    </citation>
    <scope>NUCLEOTIDE SEQUENCE [LARGE SCALE GENOMIC DNA]</scope>
    <source>
        <strain evidence="2 3">A3</strain>
    </source>
</reference>
<evidence type="ECO:0000313" key="2">
    <source>
        <dbReference type="EMBL" id="ANJ56066.1"/>
    </source>
</evidence>
<dbReference type="STRING" id="1853130.PMA3_13300"/>
<evidence type="ECO:0000259" key="1">
    <source>
        <dbReference type="Pfam" id="PF08787"/>
    </source>
</evidence>
<dbReference type="GO" id="GO:0016829">
    <property type="term" value="F:lyase activity"/>
    <property type="evidence" value="ECO:0007669"/>
    <property type="project" value="UniProtKB-KW"/>
</dbReference>
<dbReference type="EMBL" id="CP014870">
    <property type="protein sequence ID" value="ANJ56066.1"/>
    <property type="molecule type" value="Genomic_DNA"/>
</dbReference>
<sequence>MIDLAIWNLTIPVGTPSKVIDTPRLVGGYSDRYFRSGNTLFFWSPVTGSTTSKSEFPRSELRETFNDGRLRNWTYPEADNALKATLAINQMPSSGRVIIGQIHIYQGKGPLLKVEYLYDAGKKRGDVVAKYRQKPGSDDIAVTIAKDIALDERFSYSVNLSSAGYLKVSAENYSWGQQLSSSWKNKKLYFKAGVYTQDNTGYNDEGAKATFYKLDVGHQKK</sequence>
<dbReference type="RefSeq" id="WP_064677584.1">
    <property type="nucleotide sequence ID" value="NZ_CP014870.1"/>
</dbReference>
<keyword evidence="2" id="KW-0456">Lyase</keyword>
<name>A0A191YTK9_9PSED</name>
<feature type="domain" description="Alginate lyase 2" evidence="1">
    <location>
        <begin position="2"/>
        <end position="218"/>
    </location>
</feature>
<proteinExistence type="predicted"/>
<dbReference type="InterPro" id="IPR014895">
    <property type="entry name" value="Alginate_lyase_2"/>
</dbReference>
<keyword evidence="3" id="KW-1185">Reference proteome</keyword>